<keyword evidence="3 6" id="KW-0812">Transmembrane</keyword>
<reference evidence="7 8" key="1">
    <citation type="submission" date="2007-10" db="EMBL/GenBank/DDBJ databases">
        <title>Draft genome sequence of Dorea formicigenerans(ATCC 27755).</title>
        <authorList>
            <person name="Sudarsanam P."/>
            <person name="Ley R."/>
            <person name="Guruge J."/>
            <person name="Turnbaugh P.J."/>
            <person name="Mahowald M."/>
            <person name="Liep D."/>
            <person name="Gordon J."/>
        </authorList>
    </citation>
    <scope>NUCLEOTIDE SEQUENCE [LARGE SCALE GENOMIC DNA]</scope>
    <source>
        <strain evidence="7 8">ATCC 27755</strain>
    </source>
</reference>
<evidence type="ECO:0000256" key="3">
    <source>
        <dbReference type="ARBA" id="ARBA00022692"/>
    </source>
</evidence>
<dbReference type="GO" id="GO:0005886">
    <property type="term" value="C:plasma membrane"/>
    <property type="evidence" value="ECO:0007669"/>
    <property type="project" value="UniProtKB-SubCell"/>
</dbReference>
<dbReference type="STRING" id="411461.DORFOR_01005"/>
<gene>
    <name evidence="7" type="ORF">DORFOR_01005</name>
</gene>
<keyword evidence="5 6" id="KW-0472">Membrane</keyword>
<dbReference type="Proteomes" id="UP000005359">
    <property type="component" value="Unassembled WGS sequence"/>
</dbReference>
<evidence type="ECO:0000313" key="7">
    <source>
        <dbReference type="EMBL" id="EDR47480.1"/>
    </source>
</evidence>
<dbReference type="eggNOG" id="COG0534">
    <property type="taxonomic scope" value="Bacteria"/>
</dbReference>
<dbReference type="PaxDb" id="411461-DORFOR_01005"/>
<sequence length="261" mass="28502">MGVRGAALATIISQGISAIWVLHFLTGKKAILTLSLAYMKLNFRLVKEICALGLAGFIMAITNGSVQIVCNATLSRYGGDLYVGIMTVINSVREIITMPVTGLTSGAQPVMSFNYGARRHARVKSAIKFTTIVCILFSCFMWALLLAFPRFFIHMFNSEPELLAEGVPAMHLYFFGIFMMSLQFAGQSTFTALGKAKQAVFFSLLRKAIIVIPLTLWLPTVGGLGTNGVFLAEPVSNFIGGTACFVTMIFTVWRKLDDSLK</sequence>
<dbReference type="PANTHER" id="PTHR43823:SF3">
    <property type="entry name" value="MULTIDRUG EXPORT PROTEIN MEPA"/>
    <property type="match status" value="1"/>
</dbReference>
<feature type="transmembrane region" description="Helical" evidence="6">
    <location>
        <begin position="126"/>
        <end position="152"/>
    </location>
</feature>
<keyword evidence="2" id="KW-1003">Cell membrane</keyword>
<protein>
    <submittedName>
        <fullName evidence="7">MATE domain protein</fullName>
    </submittedName>
</protein>
<feature type="transmembrane region" description="Helical" evidence="6">
    <location>
        <begin position="45"/>
        <end position="69"/>
    </location>
</feature>
<dbReference type="GO" id="GO:0042910">
    <property type="term" value="F:xenobiotic transmembrane transporter activity"/>
    <property type="evidence" value="ECO:0007669"/>
    <property type="project" value="InterPro"/>
</dbReference>
<evidence type="ECO:0000313" key="8">
    <source>
        <dbReference type="Proteomes" id="UP000005359"/>
    </source>
</evidence>
<comment type="caution">
    <text evidence="7">The sequence shown here is derived from an EMBL/GenBank/DDBJ whole genome shotgun (WGS) entry which is preliminary data.</text>
</comment>
<feature type="transmembrane region" description="Helical" evidence="6">
    <location>
        <begin position="200"/>
        <end position="218"/>
    </location>
</feature>
<feature type="transmembrane region" description="Helical" evidence="6">
    <location>
        <begin position="238"/>
        <end position="256"/>
    </location>
</feature>
<organism evidence="7 8">
    <name type="scientific">Dorea formicigenerans ATCC 27755</name>
    <dbReference type="NCBI Taxonomy" id="411461"/>
    <lineage>
        <taxon>Bacteria</taxon>
        <taxon>Bacillati</taxon>
        <taxon>Bacillota</taxon>
        <taxon>Clostridia</taxon>
        <taxon>Lachnospirales</taxon>
        <taxon>Lachnospiraceae</taxon>
        <taxon>Dorea</taxon>
    </lineage>
</organism>
<evidence type="ECO:0000256" key="1">
    <source>
        <dbReference type="ARBA" id="ARBA00004651"/>
    </source>
</evidence>
<dbReference type="PANTHER" id="PTHR43823">
    <property type="entry name" value="SPORULATION PROTEIN YKVU"/>
    <property type="match status" value="1"/>
</dbReference>
<keyword evidence="4 6" id="KW-1133">Transmembrane helix</keyword>
<dbReference type="GO" id="GO:0015297">
    <property type="term" value="F:antiporter activity"/>
    <property type="evidence" value="ECO:0007669"/>
    <property type="project" value="InterPro"/>
</dbReference>
<accession>B0G428</accession>
<reference evidence="7 8" key="2">
    <citation type="submission" date="2007-10" db="EMBL/GenBank/DDBJ databases">
        <authorList>
            <person name="Fulton L."/>
            <person name="Clifton S."/>
            <person name="Fulton B."/>
            <person name="Xu J."/>
            <person name="Minx P."/>
            <person name="Pepin K.H."/>
            <person name="Johnson M."/>
            <person name="Thiruvilangam P."/>
            <person name="Bhonagiri V."/>
            <person name="Nash W.E."/>
            <person name="Wang C."/>
            <person name="Mardis E.R."/>
            <person name="Wilson R.K."/>
        </authorList>
    </citation>
    <scope>NUCLEOTIDE SEQUENCE [LARGE SCALE GENOMIC DNA]</scope>
    <source>
        <strain evidence="7 8">ATCC 27755</strain>
    </source>
</reference>
<dbReference type="InterPro" id="IPR051327">
    <property type="entry name" value="MATE_MepA_subfamily"/>
</dbReference>
<comment type="subcellular location">
    <subcellularLocation>
        <location evidence="1">Cell membrane</location>
        <topology evidence="1">Multi-pass membrane protein</topology>
    </subcellularLocation>
</comment>
<evidence type="ECO:0000256" key="4">
    <source>
        <dbReference type="ARBA" id="ARBA00022989"/>
    </source>
</evidence>
<evidence type="ECO:0000256" key="2">
    <source>
        <dbReference type="ARBA" id="ARBA00022475"/>
    </source>
</evidence>
<evidence type="ECO:0000256" key="5">
    <source>
        <dbReference type="ARBA" id="ARBA00023136"/>
    </source>
</evidence>
<dbReference type="InterPro" id="IPR002528">
    <property type="entry name" value="MATE_fam"/>
</dbReference>
<feature type="transmembrane region" description="Helical" evidence="6">
    <location>
        <begin position="6"/>
        <end position="25"/>
    </location>
</feature>
<dbReference type="EMBL" id="AAXA02000011">
    <property type="protein sequence ID" value="EDR47480.1"/>
    <property type="molecule type" value="Genomic_DNA"/>
</dbReference>
<feature type="transmembrane region" description="Helical" evidence="6">
    <location>
        <begin position="172"/>
        <end position="193"/>
    </location>
</feature>
<proteinExistence type="predicted"/>
<name>B0G428_9FIRM</name>
<evidence type="ECO:0000256" key="6">
    <source>
        <dbReference type="SAM" id="Phobius"/>
    </source>
</evidence>
<dbReference type="AlphaFoldDB" id="B0G428"/>
<dbReference type="Pfam" id="PF01554">
    <property type="entry name" value="MatE"/>
    <property type="match status" value="1"/>
</dbReference>